<dbReference type="GO" id="GO:0006396">
    <property type="term" value="P:RNA processing"/>
    <property type="evidence" value="ECO:0007669"/>
    <property type="project" value="InterPro"/>
</dbReference>
<dbReference type="PANTHER" id="PTHR46429:SF1">
    <property type="entry name" value="23S RRNA (GUANOSINE-2'-O-)-METHYLTRANSFERASE RLMB"/>
    <property type="match status" value="1"/>
</dbReference>
<dbReference type="PANTHER" id="PTHR46429">
    <property type="entry name" value="23S RRNA (GUANOSINE-2'-O-)-METHYLTRANSFERASE RLMB"/>
    <property type="match status" value="1"/>
</dbReference>
<keyword evidence="2 4" id="KW-0808">Transferase</keyword>
<name>A0A2M6WIR4_9BACT</name>
<reference evidence="5" key="1">
    <citation type="submission" date="2017-09" db="EMBL/GenBank/DDBJ databases">
        <title>Depth-based differentiation of microbial function through sediment-hosted aquifers and enrichment of novel symbionts in the deep terrestrial subsurface.</title>
        <authorList>
            <person name="Probst A.J."/>
            <person name="Ladd B."/>
            <person name="Jarett J.K."/>
            <person name="Geller-Mcgrath D.E."/>
            <person name="Sieber C.M.K."/>
            <person name="Emerson J.B."/>
            <person name="Anantharaman K."/>
            <person name="Thomas B.C."/>
            <person name="Malmstrom R."/>
            <person name="Stieglmeier M."/>
            <person name="Klingl A."/>
            <person name="Woyke T."/>
            <person name="Ryan C.M."/>
            <person name="Banfield J.F."/>
        </authorList>
    </citation>
    <scope>NUCLEOTIDE SEQUENCE [LARGE SCALE GENOMIC DNA]</scope>
</reference>
<dbReference type="GO" id="GO:0005829">
    <property type="term" value="C:cytosol"/>
    <property type="evidence" value="ECO:0007669"/>
    <property type="project" value="TreeGrafter"/>
</dbReference>
<proteinExistence type="predicted"/>
<dbReference type="GO" id="GO:0008173">
    <property type="term" value="F:RNA methyltransferase activity"/>
    <property type="evidence" value="ECO:0007669"/>
    <property type="project" value="InterPro"/>
</dbReference>
<dbReference type="Gene3D" id="3.40.1280.10">
    <property type="match status" value="1"/>
</dbReference>
<dbReference type="InterPro" id="IPR029028">
    <property type="entry name" value="Alpha/beta_knot_MTases"/>
</dbReference>
<organism evidence="4 5">
    <name type="scientific">Candidatus Harrisonbacteria bacterium CG10_big_fil_rev_8_21_14_0_10_42_17</name>
    <dbReference type="NCBI Taxonomy" id="1974584"/>
    <lineage>
        <taxon>Bacteria</taxon>
        <taxon>Candidatus Harrisoniibacteriota</taxon>
    </lineage>
</organism>
<dbReference type="InterPro" id="IPR029026">
    <property type="entry name" value="tRNA_m1G_MTases_N"/>
</dbReference>
<dbReference type="SUPFAM" id="SSF75217">
    <property type="entry name" value="alpha/beta knot"/>
    <property type="match status" value="1"/>
</dbReference>
<sequence>MEVVLDNIRSMHNVGSIFRTSDAAGVSKLYLSGITPIPLDRFKKSRPQITKVSLGAEQTVAWEQVSNTALLLDELKSRGYQILALEQAVASVPYISFHKQDLTEPIVLILGSEVGGLSQDILKKCDRILEIPMQGTKESLNVAVAFGILIFHLLS</sequence>
<evidence type="ECO:0000313" key="4">
    <source>
        <dbReference type="EMBL" id="PIT92659.1"/>
    </source>
</evidence>
<accession>A0A2M6WIR4</accession>
<dbReference type="EMBL" id="PFBA01000013">
    <property type="protein sequence ID" value="PIT92659.1"/>
    <property type="molecule type" value="Genomic_DNA"/>
</dbReference>
<feature type="domain" description="tRNA/rRNA methyltransferase SpoU type" evidence="3">
    <location>
        <begin position="2"/>
        <end position="150"/>
    </location>
</feature>
<dbReference type="GO" id="GO:0032259">
    <property type="term" value="P:methylation"/>
    <property type="evidence" value="ECO:0007669"/>
    <property type="project" value="UniProtKB-KW"/>
</dbReference>
<gene>
    <name evidence="4" type="ORF">COU08_01530</name>
</gene>
<evidence type="ECO:0000313" key="5">
    <source>
        <dbReference type="Proteomes" id="UP000228635"/>
    </source>
</evidence>
<protein>
    <submittedName>
        <fullName evidence="4">RNA methyltransferase</fullName>
    </submittedName>
</protein>
<evidence type="ECO:0000256" key="2">
    <source>
        <dbReference type="ARBA" id="ARBA00022679"/>
    </source>
</evidence>
<dbReference type="Pfam" id="PF00588">
    <property type="entry name" value="SpoU_methylase"/>
    <property type="match status" value="1"/>
</dbReference>
<dbReference type="InterPro" id="IPR001537">
    <property type="entry name" value="SpoU_MeTrfase"/>
</dbReference>
<dbReference type="AlphaFoldDB" id="A0A2M6WIR4"/>
<comment type="caution">
    <text evidence="4">The sequence shown here is derived from an EMBL/GenBank/DDBJ whole genome shotgun (WGS) entry which is preliminary data.</text>
</comment>
<keyword evidence="1 4" id="KW-0489">Methyltransferase</keyword>
<dbReference type="InterPro" id="IPR004441">
    <property type="entry name" value="rRNA_MeTrfase_TrmH"/>
</dbReference>
<evidence type="ECO:0000256" key="1">
    <source>
        <dbReference type="ARBA" id="ARBA00022603"/>
    </source>
</evidence>
<dbReference type="GO" id="GO:0003723">
    <property type="term" value="F:RNA binding"/>
    <property type="evidence" value="ECO:0007669"/>
    <property type="project" value="InterPro"/>
</dbReference>
<evidence type="ECO:0000259" key="3">
    <source>
        <dbReference type="Pfam" id="PF00588"/>
    </source>
</evidence>
<dbReference type="Proteomes" id="UP000228635">
    <property type="component" value="Unassembled WGS sequence"/>
</dbReference>